<feature type="signal peptide" evidence="1">
    <location>
        <begin position="1"/>
        <end position="20"/>
    </location>
</feature>
<feature type="chain" id="PRO_5003860879" evidence="1">
    <location>
        <begin position="21"/>
        <end position="562"/>
    </location>
</feature>
<dbReference type="PANTHER" id="PTHR15010">
    <property type="entry name" value="ACYLOXYACYL HYDROLASE"/>
    <property type="match status" value="1"/>
</dbReference>
<reference evidence="3 4" key="1">
    <citation type="journal article" date="2012" name="BMC Genomics">
        <title>Comparative genomic analysis of human infective Trypanosoma cruzi lineages with the bat-restricted subspecies T. cruzi marinkellei.</title>
        <authorList>
            <person name="Franzen O."/>
            <person name="Talavera-Lopez C."/>
            <person name="Ochaya S."/>
            <person name="Butler C.E."/>
            <person name="Messenger L.A."/>
            <person name="Lewis M.D."/>
            <person name="Llewellyn M.S."/>
            <person name="Marinkelle C.J."/>
            <person name="Tyler K.M."/>
            <person name="Miles M.A."/>
            <person name="Andersson B."/>
        </authorList>
    </citation>
    <scope>NUCLEOTIDE SEQUENCE [LARGE SCALE GENOMIC DNA]</scope>
    <source>
        <strain evidence="3 4">B7</strain>
    </source>
</reference>
<feature type="domain" description="Acyloxyacyl hydrolase N-terminal" evidence="2">
    <location>
        <begin position="50"/>
        <end position="138"/>
    </location>
</feature>
<dbReference type="GO" id="GO:0009104">
    <property type="term" value="P:lipopolysaccharide catabolic process"/>
    <property type="evidence" value="ECO:0007669"/>
    <property type="project" value="TreeGrafter"/>
</dbReference>
<dbReference type="Proteomes" id="UP000007350">
    <property type="component" value="Unassembled WGS sequence"/>
</dbReference>
<dbReference type="SUPFAM" id="SSF47862">
    <property type="entry name" value="Saposin"/>
    <property type="match status" value="1"/>
</dbReference>
<dbReference type="InterPro" id="IPR036514">
    <property type="entry name" value="SGNH_hydro_sf"/>
</dbReference>
<dbReference type="InterPro" id="IPR011001">
    <property type="entry name" value="Saposin-like"/>
</dbReference>
<dbReference type="Pfam" id="PF20825">
    <property type="entry name" value="Saposin"/>
    <property type="match status" value="1"/>
</dbReference>
<dbReference type="EMBL" id="AHKC01017388">
    <property type="protein sequence ID" value="EKF27783.1"/>
    <property type="molecule type" value="Genomic_DNA"/>
</dbReference>
<dbReference type="InterPro" id="IPR048593">
    <property type="entry name" value="AOAH_Saposin_N"/>
</dbReference>
<proteinExistence type="predicted"/>
<name>K2LYP1_TRYCR</name>
<protein>
    <submittedName>
        <fullName evidence="3">GPI inositol deacylase, putative</fullName>
    </submittedName>
</protein>
<gene>
    <name evidence="3" type="ORF">MOQ_008483</name>
</gene>
<organism evidence="3 4">
    <name type="scientific">Trypanosoma cruzi marinkellei</name>
    <dbReference type="NCBI Taxonomy" id="85056"/>
    <lineage>
        <taxon>Eukaryota</taxon>
        <taxon>Discoba</taxon>
        <taxon>Euglenozoa</taxon>
        <taxon>Kinetoplastea</taxon>
        <taxon>Metakinetoplastina</taxon>
        <taxon>Trypanosomatida</taxon>
        <taxon>Trypanosomatidae</taxon>
        <taxon>Trypanosoma</taxon>
        <taxon>Schizotrypanum</taxon>
    </lineage>
</organism>
<accession>K2LYP1</accession>
<dbReference type="SUPFAM" id="SSF52266">
    <property type="entry name" value="SGNH hydrolase"/>
    <property type="match status" value="1"/>
</dbReference>
<comment type="caution">
    <text evidence="3">The sequence shown here is derived from an EMBL/GenBank/DDBJ whole genome shotgun (WGS) entry which is preliminary data.</text>
</comment>
<sequence length="562" mass="62890">MRRCFLHFVVLTATIFLCLSVSFGESHIIAENPAGNLTLMDPSEREKWGCILCTFLTGIVSQLRDLHRVSANEALKHFCGFFGTPKSLMCRFASLVLFRKALPLIDANNTADIVCQTLLYCKNPKCHLFPLGNANISVKSLRKIHRLEGVEARDLCDVFPALCPMRRGLRPAYDVDGDLFSTYPTKRGSDWRGRDCDDGDPNVYPGRNTMDALKDENCNGIFGVDNVTGKTYEELWCLNSSPMGVIALGDSATAHFGIPSDFLEVHELSSAGFANLMNIIANDCDWPMLSGLTGFANVSDYKPNRKGYMKSVYSELLKRNKCNHRDYQNIGVNGALTRELSGMLDFVARNRTQSVKPALIFFSMIGNDVCSPPPRATTPQKYYRALTKALEKAETLFPAGSHVLIIPLVDGRILYNTMHNRTHPIGSFSKDVKYSDFYDFLNCLEISPCWGWLNTNEVVRNNTWELAQSLNAQLPRILKESAKKFKNIKVHILDDVYSGVLSSFNGPKWELLEPVDGFHPSQLANALLGEYIFKKTVEMGIIPPANPFNDLIEKRFGDQGGH</sequence>
<dbReference type="InterPro" id="IPR039676">
    <property type="entry name" value="AOAH"/>
</dbReference>
<dbReference type="AlphaFoldDB" id="K2LYP1"/>
<dbReference type="OrthoDB" id="14839at2759"/>
<evidence type="ECO:0000259" key="2">
    <source>
        <dbReference type="Pfam" id="PF20825"/>
    </source>
</evidence>
<dbReference type="Pfam" id="PF00657">
    <property type="entry name" value="Lipase_GDSL"/>
    <property type="match status" value="1"/>
</dbReference>
<evidence type="ECO:0000256" key="1">
    <source>
        <dbReference type="SAM" id="SignalP"/>
    </source>
</evidence>
<evidence type="ECO:0000313" key="3">
    <source>
        <dbReference type="EMBL" id="EKF27783.1"/>
    </source>
</evidence>
<dbReference type="InterPro" id="IPR001087">
    <property type="entry name" value="GDSL"/>
</dbReference>
<keyword evidence="4" id="KW-1185">Reference proteome</keyword>
<dbReference type="GO" id="GO:0050528">
    <property type="term" value="F:acyloxyacyl hydrolase activity"/>
    <property type="evidence" value="ECO:0007669"/>
    <property type="project" value="InterPro"/>
</dbReference>
<evidence type="ECO:0000313" key="4">
    <source>
        <dbReference type="Proteomes" id="UP000007350"/>
    </source>
</evidence>
<dbReference type="PANTHER" id="PTHR15010:SF0">
    <property type="entry name" value="ACYLOXYACYL HYDROLASE"/>
    <property type="match status" value="1"/>
</dbReference>
<dbReference type="Gene3D" id="3.40.50.1110">
    <property type="entry name" value="SGNH hydrolase"/>
    <property type="match status" value="1"/>
</dbReference>
<keyword evidence="1" id="KW-0732">Signal</keyword>
<dbReference type="GO" id="GO:0005509">
    <property type="term" value="F:calcium ion binding"/>
    <property type="evidence" value="ECO:0007669"/>
    <property type="project" value="TreeGrafter"/>
</dbReference>